<feature type="compositionally biased region" description="Basic and acidic residues" evidence="1">
    <location>
        <begin position="265"/>
        <end position="284"/>
    </location>
</feature>
<dbReference type="AlphaFoldDB" id="A0A068WW79"/>
<feature type="compositionally biased region" description="Polar residues" evidence="1">
    <location>
        <begin position="206"/>
        <end position="220"/>
    </location>
</feature>
<evidence type="ECO:0000313" key="3">
    <source>
        <dbReference type="Proteomes" id="UP000492820"/>
    </source>
</evidence>
<protein>
    <submittedName>
        <fullName evidence="4">Expressed conserved protein</fullName>
    </submittedName>
</protein>
<feature type="compositionally biased region" description="Polar residues" evidence="1">
    <location>
        <begin position="287"/>
        <end position="296"/>
    </location>
</feature>
<feature type="compositionally biased region" description="Polar residues" evidence="1">
    <location>
        <begin position="96"/>
        <end position="105"/>
    </location>
</feature>
<accession>A0A068WW79</accession>
<reference evidence="2 3" key="1">
    <citation type="journal article" date="2013" name="Nature">
        <title>The genomes of four tapeworm species reveal adaptations to parasitism.</title>
        <authorList>
            <person name="Tsai I.J."/>
            <person name="Zarowiecki M."/>
            <person name="Holroyd N."/>
            <person name="Garciarrubio A."/>
            <person name="Sanchez-Flores A."/>
            <person name="Brooks K.L."/>
            <person name="Tracey A."/>
            <person name="Bobes R.J."/>
            <person name="Fragoso G."/>
            <person name="Sciutto E."/>
            <person name="Aslett M."/>
            <person name="Beasley H."/>
            <person name="Bennett H.M."/>
            <person name="Cai J."/>
            <person name="Camicia F."/>
            <person name="Clark R."/>
            <person name="Cucher M."/>
            <person name="De Silva N."/>
            <person name="Day T.A."/>
            <person name="Deplazes P."/>
            <person name="Estrada K."/>
            <person name="Fernandez C."/>
            <person name="Holland P.W."/>
            <person name="Hou J."/>
            <person name="Hu S."/>
            <person name="Huckvale T."/>
            <person name="Hung S.S."/>
            <person name="Kamenetzky L."/>
            <person name="Keane J.A."/>
            <person name="Kiss F."/>
            <person name="Koziol U."/>
            <person name="Lambert O."/>
            <person name="Liu K."/>
            <person name="Luo X."/>
            <person name="Luo Y."/>
            <person name="Macchiaroli N."/>
            <person name="Nichol S."/>
            <person name="Paps J."/>
            <person name="Parkinson J."/>
            <person name="Pouchkina-Stantcheva N."/>
            <person name="Riddiford N."/>
            <person name="Rosenzvit M."/>
            <person name="Salinas G."/>
            <person name="Wasmuth J.D."/>
            <person name="Zamanian M."/>
            <person name="Zheng Y."/>
            <person name="Cai X."/>
            <person name="Soberon X."/>
            <person name="Olson P.D."/>
            <person name="Laclette J.P."/>
            <person name="Brehm K."/>
            <person name="Berriman M."/>
            <person name="Garciarrubio A."/>
            <person name="Bobes R.J."/>
            <person name="Fragoso G."/>
            <person name="Sanchez-Flores A."/>
            <person name="Estrada K."/>
            <person name="Cevallos M.A."/>
            <person name="Morett E."/>
            <person name="Gonzalez V."/>
            <person name="Portillo T."/>
            <person name="Ochoa-Leyva A."/>
            <person name="Jose M.V."/>
            <person name="Sciutto E."/>
            <person name="Landa A."/>
            <person name="Jimenez L."/>
            <person name="Valdes V."/>
            <person name="Carrero J.C."/>
            <person name="Larralde C."/>
            <person name="Morales-Montor J."/>
            <person name="Limon-Lason J."/>
            <person name="Soberon X."/>
            <person name="Laclette J.P."/>
        </authorList>
    </citation>
    <scope>NUCLEOTIDE SEQUENCE [LARGE SCALE GENOMIC DNA]</scope>
</reference>
<reference evidence="2" key="2">
    <citation type="submission" date="2014-06" db="EMBL/GenBank/DDBJ databases">
        <authorList>
            <person name="Aslett M."/>
        </authorList>
    </citation>
    <scope>NUCLEOTIDE SEQUENCE</scope>
</reference>
<feature type="compositionally biased region" description="Acidic residues" evidence="1">
    <location>
        <begin position="358"/>
        <end position="377"/>
    </location>
</feature>
<evidence type="ECO:0000313" key="2">
    <source>
        <dbReference type="EMBL" id="CDS22738.1"/>
    </source>
</evidence>
<reference evidence="4" key="3">
    <citation type="submission" date="2020-10" db="UniProtKB">
        <authorList>
            <consortium name="WormBaseParasite"/>
        </authorList>
    </citation>
    <scope>IDENTIFICATION</scope>
</reference>
<dbReference type="EMBL" id="LK028587">
    <property type="protein sequence ID" value="CDS22738.1"/>
    <property type="molecule type" value="Genomic_DNA"/>
</dbReference>
<organism evidence="2">
    <name type="scientific">Echinococcus granulosus</name>
    <name type="common">Hydatid tapeworm</name>
    <dbReference type="NCBI Taxonomy" id="6210"/>
    <lineage>
        <taxon>Eukaryota</taxon>
        <taxon>Metazoa</taxon>
        <taxon>Spiralia</taxon>
        <taxon>Lophotrochozoa</taxon>
        <taxon>Platyhelminthes</taxon>
        <taxon>Cestoda</taxon>
        <taxon>Eucestoda</taxon>
        <taxon>Cyclophyllidea</taxon>
        <taxon>Taeniidae</taxon>
        <taxon>Echinococcus</taxon>
        <taxon>Echinococcus granulosus group</taxon>
    </lineage>
</organism>
<feature type="region of interest" description="Disordered" evidence="1">
    <location>
        <begin position="75"/>
        <end position="399"/>
    </location>
</feature>
<sequence>MRKLRGEDKKKDASKGNKGEAKAHRSLKEVLSTKLHKKKKNDAVKFAPFRKTEDTSSTSVAPMATESYNVTPKENHFYANPIPPPVEQSAEVCASLESNDGSPSSEPEKIGATDTELHPVSEASSGAKNAMEPNLFSSIIHLEGAPTTNTESDDEHRGCSPVTYEHPRERVNIEVNVKDPIGPSGCSGRASTTDKGDCDRSRDSSPEISQTAQAKSSTAVDTAPMNELPSQMPIPPLLTSTAHTKSTTPTNNENHEVNIEASASSRDDSSNEPLPIRERIKIFDKASSASPPQSTVKDVKAPTTGSVRLSHQLGVEKQSVQEKSSKLHKSSSPGATSSSSKRSSNHIKSVNKTHNDYNDDDDSDNDYNDDDGDDSSSDSDSTVSECADEENDLGGMTRF</sequence>
<dbReference type="Proteomes" id="UP000492820">
    <property type="component" value="Unassembled WGS sequence"/>
</dbReference>
<evidence type="ECO:0000256" key="1">
    <source>
        <dbReference type="SAM" id="MobiDB-lite"/>
    </source>
</evidence>
<name>A0A068WW79_ECHGR</name>
<gene>
    <name evidence="2" type="ORF">EgrG_001191000</name>
</gene>
<feature type="compositionally biased region" description="Basic and acidic residues" evidence="1">
    <location>
        <begin position="1"/>
        <end position="28"/>
    </location>
</feature>
<dbReference type="WBParaSite" id="EgrG_001191000">
    <property type="protein sequence ID" value="EgrG_001191000"/>
    <property type="gene ID" value="EgrG_001191000"/>
</dbReference>
<proteinExistence type="predicted"/>
<feature type="compositionally biased region" description="Low complexity" evidence="1">
    <location>
        <begin position="330"/>
        <end position="342"/>
    </location>
</feature>
<evidence type="ECO:0000313" key="4">
    <source>
        <dbReference type="WBParaSite" id="EgrG_001191000"/>
    </source>
</evidence>
<feature type="compositionally biased region" description="Basic and acidic residues" evidence="1">
    <location>
        <begin position="106"/>
        <end position="119"/>
    </location>
</feature>
<feature type="compositionally biased region" description="Basic and acidic residues" evidence="1">
    <location>
        <begin position="192"/>
        <end position="205"/>
    </location>
</feature>
<feature type="compositionally biased region" description="Low complexity" evidence="1">
    <location>
        <begin position="239"/>
        <end position="250"/>
    </location>
</feature>
<feature type="region of interest" description="Disordered" evidence="1">
    <location>
        <begin position="1"/>
        <end position="38"/>
    </location>
</feature>